<evidence type="ECO:0000313" key="2">
    <source>
        <dbReference type="Proteomes" id="UP000461010"/>
    </source>
</evidence>
<name>A0ABQ6VPN4_9BACT</name>
<gene>
    <name evidence="1" type="ORF">GBG18_02045</name>
</gene>
<protein>
    <recommendedName>
        <fullName evidence="3">GP-PDE domain-containing protein</fullName>
    </recommendedName>
</protein>
<sequence>MEYIAHRINTIEELKQIPKEYGVELDLRDYSDRLVLQHDPFTDGEDFEEYLKYYEHGTMILNIKSERIEHKVLELIQKYNIKKYFFLDSSFPMTYLLSKSGEKNIALRFSEFEGTDTILNMKDKVDWIWVDCFSKLPINKENYKLLKENGFQFCLVSPELQGQKDKIEEYKDYLKKEEIIFDAICTKCYNVERWNK</sequence>
<organism evidence="1 2">
    <name type="scientific">Poseidonibacter ostreae</name>
    <dbReference type="NCBI Taxonomy" id="2654171"/>
    <lineage>
        <taxon>Bacteria</taxon>
        <taxon>Pseudomonadati</taxon>
        <taxon>Campylobacterota</taxon>
        <taxon>Epsilonproteobacteria</taxon>
        <taxon>Campylobacterales</taxon>
        <taxon>Arcobacteraceae</taxon>
        <taxon>Poseidonibacter</taxon>
    </lineage>
</organism>
<comment type="caution">
    <text evidence="1">The sequence shown here is derived from an EMBL/GenBank/DDBJ whole genome shotgun (WGS) entry which is preliminary data.</text>
</comment>
<reference evidence="1 2" key="1">
    <citation type="submission" date="2019-10" db="EMBL/GenBank/DDBJ databases">
        <title>Poseidonibacter ostreae sp. nov., isolated from the gut of the Ostrea denselamellosa.</title>
        <authorList>
            <person name="Choi A."/>
        </authorList>
    </citation>
    <scope>NUCLEOTIDE SEQUENCE [LARGE SCALE GENOMIC DNA]</scope>
    <source>
        <strain evidence="1 2">SJOD-M-5</strain>
    </source>
</reference>
<proteinExistence type="predicted"/>
<dbReference type="EMBL" id="WFKJ01000003">
    <property type="protein sequence ID" value="KAB7892661.1"/>
    <property type="molecule type" value="Genomic_DNA"/>
</dbReference>
<dbReference type="RefSeq" id="WP_152187921.1">
    <property type="nucleotide sequence ID" value="NZ_WFKJ01000003.1"/>
</dbReference>
<evidence type="ECO:0000313" key="1">
    <source>
        <dbReference type="EMBL" id="KAB7892661.1"/>
    </source>
</evidence>
<evidence type="ECO:0008006" key="3">
    <source>
        <dbReference type="Google" id="ProtNLM"/>
    </source>
</evidence>
<keyword evidence="2" id="KW-1185">Reference proteome</keyword>
<accession>A0ABQ6VPN4</accession>
<dbReference type="Proteomes" id="UP000461010">
    <property type="component" value="Unassembled WGS sequence"/>
</dbReference>